<dbReference type="Gene3D" id="3.90.550.10">
    <property type="entry name" value="Spore Coat Polysaccharide Biosynthesis Protein SpsA, Chain A"/>
    <property type="match status" value="1"/>
</dbReference>
<organism evidence="4 5">
    <name type="scientific">Holospora elegans E1</name>
    <dbReference type="NCBI Taxonomy" id="1427503"/>
    <lineage>
        <taxon>Bacteria</taxon>
        <taxon>Pseudomonadati</taxon>
        <taxon>Pseudomonadota</taxon>
        <taxon>Alphaproteobacteria</taxon>
        <taxon>Holosporales</taxon>
        <taxon>Holosporaceae</taxon>
        <taxon>Holospora</taxon>
    </lineage>
</organism>
<dbReference type="GO" id="GO:0008690">
    <property type="term" value="F:3-deoxy-manno-octulosonate cytidylyltransferase activity"/>
    <property type="evidence" value="ECO:0007669"/>
    <property type="project" value="TreeGrafter"/>
</dbReference>
<dbReference type="Proteomes" id="UP000024842">
    <property type="component" value="Unassembled WGS sequence"/>
</dbReference>
<dbReference type="PANTHER" id="PTHR42866:SF2">
    <property type="entry name" value="3-DEOXY-MANNO-OCTULOSONATE CYTIDYLYLTRANSFERASE, MITOCHONDRIAL"/>
    <property type="match status" value="1"/>
</dbReference>
<protein>
    <submittedName>
        <fullName evidence="4">3-deoxy-manno-octulosonate cytidylyltransferase</fullName>
    </submittedName>
</protein>
<dbReference type="AlphaFoldDB" id="A0A023DWK6"/>
<name>A0A023DWK6_9PROT</name>
<evidence type="ECO:0000256" key="1">
    <source>
        <dbReference type="ARBA" id="ARBA00022679"/>
    </source>
</evidence>
<dbReference type="PANTHER" id="PTHR42866">
    <property type="entry name" value="3-DEOXY-MANNO-OCTULOSONATE CYTIDYLYLTRANSFERASE"/>
    <property type="match status" value="1"/>
</dbReference>
<dbReference type="GO" id="GO:0005829">
    <property type="term" value="C:cytosol"/>
    <property type="evidence" value="ECO:0007669"/>
    <property type="project" value="TreeGrafter"/>
</dbReference>
<reference evidence="4 5" key="1">
    <citation type="journal article" date="2014" name="FEMS Microbiol. Lett.">
        <title>Draft genome sequences of three Holospora species (Holospora obtusa, Holospora undulata, and Holospora elegans), endonuclear symbiotic bacteria of the ciliate Paramecium caudatum.</title>
        <authorList>
            <person name="Dohra H."/>
            <person name="Tanaka K."/>
            <person name="Suzuki T."/>
            <person name="Fujishima M."/>
            <person name="Suzuki H."/>
        </authorList>
    </citation>
    <scope>NUCLEOTIDE SEQUENCE [LARGE SCALE GENOMIC DNA]</scope>
    <source>
        <strain evidence="4 5">E1</strain>
    </source>
</reference>
<dbReference type="InterPro" id="IPR029044">
    <property type="entry name" value="Nucleotide-diphossugar_trans"/>
</dbReference>
<dbReference type="Pfam" id="PF02348">
    <property type="entry name" value="CTP_transf_3"/>
    <property type="match status" value="1"/>
</dbReference>
<keyword evidence="2 4" id="KW-0548">Nucleotidyltransferase</keyword>
<dbReference type="RefSeq" id="WP_006304259.1">
    <property type="nucleotide sequence ID" value="NZ_BAUP01000032.1"/>
</dbReference>
<accession>A0A023DWK6</accession>
<dbReference type="InterPro" id="IPR003329">
    <property type="entry name" value="Cytidylyl_trans"/>
</dbReference>
<gene>
    <name evidence="4" type="ORF">HE1_00122</name>
</gene>
<proteinExistence type="predicted"/>
<sequence>MRLLIVIPSRLESARLPKKPLVKLQGIPMIQKVFENVQNADIAPVWVAYDDDEIGSLFPKAHRVKTGKCLTGTDRIAQALEIREAWDQFDVIINVQGDTPVLDTGIFYQLFAPFCFPEVSVVTAVSKMKNQEILSIPSKVKALCTTCALHGYWRCVDFKRAIEIPDPSMTYRNHWGVYAFRPLALKQFRAWPPSLREQEQSLEQLRFLDNGHSIWAAEAFESAPYMCVDTSEDLEKVKNFLEKGTESEDQ</sequence>
<evidence type="ECO:0000256" key="3">
    <source>
        <dbReference type="ARBA" id="ARBA00022985"/>
    </source>
</evidence>
<comment type="caution">
    <text evidence="4">The sequence shown here is derived from an EMBL/GenBank/DDBJ whole genome shotgun (WGS) entry which is preliminary data.</text>
</comment>
<dbReference type="SUPFAM" id="SSF53448">
    <property type="entry name" value="Nucleotide-diphospho-sugar transferases"/>
    <property type="match status" value="1"/>
</dbReference>
<evidence type="ECO:0000313" key="5">
    <source>
        <dbReference type="Proteomes" id="UP000024842"/>
    </source>
</evidence>
<dbReference type="STRING" id="1427503.HE1_00122"/>
<keyword evidence="5" id="KW-1185">Reference proteome</keyword>
<evidence type="ECO:0000256" key="2">
    <source>
        <dbReference type="ARBA" id="ARBA00022695"/>
    </source>
</evidence>
<dbReference type="OrthoDB" id="9815559at2"/>
<evidence type="ECO:0000313" key="4">
    <source>
        <dbReference type="EMBL" id="GAJ45813.1"/>
    </source>
</evidence>
<dbReference type="GO" id="GO:0009103">
    <property type="term" value="P:lipopolysaccharide biosynthetic process"/>
    <property type="evidence" value="ECO:0007669"/>
    <property type="project" value="UniProtKB-KW"/>
</dbReference>
<keyword evidence="3" id="KW-0448">Lipopolysaccharide biosynthesis</keyword>
<dbReference type="EMBL" id="BAUP01000032">
    <property type="protein sequence ID" value="GAJ45813.1"/>
    <property type="molecule type" value="Genomic_DNA"/>
</dbReference>
<keyword evidence="1 4" id="KW-0808">Transferase</keyword>